<evidence type="ECO:0000313" key="2">
    <source>
        <dbReference type="EMBL" id="MCZ4521629.1"/>
    </source>
</evidence>
<protein>
    <submittedName>
        <fullName evidence="2">Uncharacterized protein</fullName>
    </submittedName>
</protein>
<comment type="caution">
    <text evidence="2">The sequence shown here is derived from an EMBL/GenBank/DDBJ whole genome shotgun (WGS) entry which is preliminary data.</text>
</comment>
<keyword evidence="3" id="KW-1185">Reference proteome</keyword>
<proteinExistence type="predicted"/>
<feature type="chain" id="PRO_5045996941" evidence="1">
    <location>
        <begin position="28"/>
        <end position="162"/>
    </location>
</feature>
<organism evidence="2 3">
    <name type="scientific">Rhodococcus ruber</name>
    <dbReference type="NCBI Taxonomy" id="1830"/>
    <lineage>
        <taxon>Bacteria</taxon>
        <taxon>Bacillati</taxon>
        <taxon>Actinomycetota</taxon>
        <taxon>Actinomycetes</taxon>
        <taxon>Mycobacteriales</taxon>
        <taxon>Nocardiaceae</taxon>
        <taxon>Rhodococcus</taxon>
    </lineage>
</organism>
<dbReference type="EMBL" id="JAPWIJ010000013">
    <property type="protein sequence ID" value="MCZ4521629.1"/>
    <property type="molecule type" value="Genomic_DNA"/>
</dbReference>
<dbReference type="Proteomes" id="UP001081071">
    <property type="component" value="Unassembled WGS sequence"/>
</dbReference>
<accession>A0ABT4MLT7</accession>
<reference evidence="2" key="1">
    <citation type="submission" date="2022-12" db="EMBL/GenBank/DDBJ databases">
        <authorList>
            <person name="Krivoruchko A.V."/>
            <person name="Elkin A."/>
        </authorList>
    </citation>
    <scope>NUCLEOTIDE SEQUENCE</scope>
    <source>
        <strain evidence="2">IEGM 1391</strain>
    </source>
</reference>
<name>A0ABT4MLT7_9NOCA</name>
<gene>
    <name evidence="2" type="ORF">O4220_24185</name>
</gene>
<dbReference type="RefSeq" id="WP_269608091.1">
    <property type="nucleotide sequence ID" value="NZ_JAPWIJ010000013.1"/>
</dbReference>
<sequence>MRRSLTAALAVASAIPLVLLAAAPASAAPGDVTAVFVTTPNPGGGSSTVTGTFTATGETAPAYCMMVDNSVVSEGNFVLVGSAYASTATPNTITVVDTTVPAGTYTIDWVCFQNSGGVLDGTKFNTGDDSYREPTTLVVPVVPEAPGCTGSVCLPTGSFFGF</sequence>
<keyword evidence="1" id="KW-0732">Signal</keyword>
<feature type="signal peptide" evidence="1">
    <location>
        <begin position="1"/>
        <end position="27"/>
    </location>
</feature>
<evidence type="ECO:0000256" key="1">
    <source>
        <dbReference type="SAM" id="SignalP"/>
    </source>
</evidence>
<evidence type="ECO:0000313" key="3">
    <source>
        <dbReference type="Proteomes" id="UP001081071"/>
    </source>
</evidence>